<gene>
    <name evidence="2" type="ORF">BBBOND_0108760</name>
</gene>
<dbReference type="Proteomes" id="UP000033188">
    <property type="component" value="Chromosome 1"/>
</dbReference>
<feature type="compositionally biased region" description="Low complexity" evidence="1">
    <location>
        <begin position="288"/>
        <end position="298"/>
    </location>
</feature>
<feature type="compositionally biased region" description="Basic and acidic residues" evidence="1">
    <location>
        <begin position="256"/>
        <end position="265"/>
    </location>
</feature>
<organism evidence="2 3">
    <name type="scientific">Babesia bigemina</name>
    <dbReference type="NCBI Taxonomy" id="5866"/>
    <lineage>
        <taxon>Eukaryota</taxon>
        <taxon>Sar</taxon>
        <taxon>Alveolata</taxon>
        <taxon>Apicomplexa</taxon>
        <taxon>Aconoidasida</taxon>
        <taxon>Piroplasmida</taxon>
        <taxon>Babesiidae</taxon>
        <taxon>Babesia</taxon>
    </lineage>
</organism>
<dbReference type="EMBL" id="LK391707">
    <property type="protein sequence ID" value="CDR94578.1"/>
    <property type="molecule type" value="Genomic_DNA"/>
</dbReference>
<evidence type="ECO:0000256" key="1">
    <source>
        <dbReference type="SAM" id="MobiDB-lite"/>
    </source>
</evidence>
<feature type="compositionally biased region" description="Polar residues" evidence="1">
    <location>
        <begin position="180"/>
        <end position="205"/>
    </location>
</feature>
<feature type="compositionally biased region" description="Polar residues" evidence="1">
    <location>
        <begin position="221"/>
        <end position="230"/>
    </location>
</feature>
<protein>
    <recommendedName>
        <fullName evidence="4">Btz domain-containing protein</fullName>
    </recommendedName>
</protein>
<dbReference type="GeneID" id="24563119"/>
<dbReference type="AlphaFoldDB" id="A0A061D1Q2"/>
<dbReference type="OMA" id="MEHEPDD"/>
<name>A0A061D1Q2_BABBI</name>
<dbReference type="KEGG" id="bbig:BBBOND_0108760"/>
<evidence type="ECO:0000313" key="2">
    <source>
        <dbReference type="EMBL" id="CDR94578.1"/>
    </source>
</evidence>
<feature type="compositionally biased region" description="Basic and acidic residues" evidence="1">
    <location>
        <begin position="169"/>
        <end position="178"/>
    </location>
</feature>
<feature type="compositionally biased region" description="Basic and acidic residues" evidence="1">
    <location>
        <begin position="300"/>
        <end position="313"/>
    </location>
</feature>
<feature type="compositionally biased region" description="Basic and acidic residues" evidence="1">
    <location>
        <begin position="35"/>
        <end position="60"/>
    </location>
</feature>
<feature type="region of interest" description="Disordered" evidence="1">
    <location>
        <begin position="101"/>
        <end position="131"/>
    </location>
</feature>
<accession>A0A061D1Q2</accession>
<keyword evidence="3" id="KW-1185">Reference proteome</keyword>
<sequence>MSKREVANNQEPQSGEAAADSHATPQKIDAPASGKQERKSDVKAVQRGEDRSNAKGDSKQETAASNASHGGNGASSNYGGRGSGNNKMSFARMDSYASVAKGATNMQEGQNYRGYYRNDQHRRRADYDAEDEDIVKAMMKLHRNRFREFRKLNDNQYREREAPNSQVAEEERAPRTEETQNSQEPLSTYSSTDSVAVQPTQQNRRQGAGESDEQPAGNSAELKNSRSSDGMSADAAEQNEAAGDETNAFAARPRRHDGVRNNYVDRRRKNFNDRFPADGEERAFGTYNRYKNKYNNHNNAKRDFKKEEKPQEA</sequence>
<dbReference type="VEuPathDB" id="PiroplasmaDB:BBBOND_0108760"/>
<feature type="compositionally biased region" description="Basic and acidic residues" evidence="1">
    <location>
        <begin position="146"/>
        <end position="162"/>
    </location>
</feature>
<reference evidence="3" key="1">
    <citation type="journal article" date="2014" name="Nucleic Acids Res.">
        <title>The evolutionary dynamics of variant antigen genes in Babesia reveal a history of genomic innovation underlying host-parasite interaction.</title>
        <authorList>
            <person name="Jackson A.P."/>
            <person name="Otto T.D."/>
            <person name="Darby A."/>
            <person name="Ramaprasad A."/>
            <person name="Xia D."/>
            <person name="Echaide I.E."/>
            <person name="Farber M."/>
            <person name="Gahlot S."/>
            <person name="Gamble J."/>
            <person name="Gupta D."/>
            <person name="Gupta Y."/>
            <person name="Jackson L."/>
            <person name="Malandrin L."/>
            <person name="Malas T.B."/>
            <person name="Moussa E."/>
            <person name="Nair M."/>
            <person name="Reid A.J."/>
            <person name="Sanders M."/>
            <person name="Sharma J."/>
            <person name="Tracey A."/>
            <person name="Quail M.A."/>
            <person name="Weir W."/>
            <person name="Wastling J.M."/>
            <person name="Hall N."/>
            <person name="Willadsen P."/>
            <person name="Lingelbach K."/>
            <person name="Shiels B."/>
            <person name="Tait A."/>
            <person name="Berriman M."/>
            <person name="Allred D.R."/>
            <person name="Pain A."/>
        </authorList>
    </citation>
    <scope>NUCLEOTIDE SEQUENCE [LARGE SCALE GENOMIC DNA]</scope>
    <source>
        <strain evidence="3">Bond</strain>
    </source>
</reference>
<evidence type="ECO:0000313" key="3">
    <source>
        <dbReference type="Proteomes" id="UP000033188"/>
    </source>
</evidence>
<dbReference type="RefSeq" id="XP_012766764.1">
    <property type="nucleotide sequence ID" value="XM_012911310.1"/>
</dbReference>
<feature type="region of interest" description="Disordered" evidence="1">
    <location>
        <begin position="1"/>
        <end position="89"/>
    </location>
</feature>
<feature type="region of interest" description="Disordered" evidence="1">
    <location>
        <begin position="143"/>
        <end position="265"/>
    </location>
</feature>
<feature type="region of interest" description="Disordered" evidence="1">
    <location>
        <begin position="288"/>
        <end position="313"/>
    </location>
</feature>
<evidence type="ECO:0008006" key="4">
    <source>
        <dbReference type="Google" id="ProtNLM"/>
    </source>
</evidence>
<feature type="compositionally biased region" description="Low complexity" evidence="1">
    <location>
        <begin position="63"/>
        <end position="78"/>
    </location>
</feature>
<dbReference type="OrthoDB" id="366165at2759"/>
<proteinExistence type="predicted"/>